<dbReference type="NCBIfam" id="TIGR01733">
    <property type="entry name" value="AA-adenyl-dom"/>
    <property type="match status" value="1"/>
</dbReference>
<dbReference type="SMART" id="SM00823">
    <property type="entry name" value="PKS_PP"/>
    <property type="match status" value="1"/>
</dbReference>
<evidence type="ECO:0000259" key="4">
    <source>
        <dbReference type="PROSITE" id="PS50075"/>
    </source>
</evidence>
<keyword evidence="2" id="KW-0596">Phosphopantetheine</keyword>
<dbReference type="Gene3D" id="3.40.50.12780">
    <property type="entry name" value="N-terminal domain of ligase-like"/>
    <property type="match status" value="1"/>
</dbReference>
<dbReference type="PROSITE" id="PS00455">
    <property type="entry name" value="AMP_BINDING"/>
    <property type="match status" value="1"/>
</dbReference>
<dbReference type="Gene3D" id="1.10.1200.10">
    <property type="entry name" value="ACP-like"/>
    <property type="match status" value="1"/>
</dbReference>
<dbReference type="InterPro" id="IPR020845">
    <property type="entry name" value="AMP-binding_CS"/>
</dbReference>
<keyword evidence="6" id="KW-1185">Reference proteome</keyword>
<dbReference type="Gene3D" id="3.30.300.30">
    <property type="match status" value="1"/>
</dbReference>
<dbReference type="InterPro" id="IPR000873">
    <property type="entry name" value="AMP-dep_synth/lig_dom"/>
</dbReference>
<dbReference type="InterPro" id="IPR045851">
    <property type="entry name" value="AMP-bd_C_sf"/>
</dbReference>
<dbReference type="Pfam" id="PF13193">
    <property type="entry name" value="AMP-binding_C"/>
    <property type="match status" value="1"/>
</dbReference>
<dbReference type="GO" id="GO:0003824">
    <property type="term" value="F:catalytic activity"/>
    <property type="evidence" value="ECO:0007669"/>
    <property type="project" value="InterPro"/>
</dbReference>
<dbReference type="EMBL" id="JACHND010000001">
    <property type="protein sequence ID" value="MBB4702843.1"/>
    <property type="molecule type" value="Genomic_DNA"/>
</dbReference>
<dbReference type="PROSITE" id="PS50075">
    <property type="entry name" value="CARRIER"/>
    <property type="match status" value="1"/>
</dbReference>
<dbReference type="InterPro" id="IPR023213">
    <property type="entry name" value="CAT-like_dom_sf"/>
</dbReference>
<accession>A0A7W7DCG3</accession>
<dbReference type="PANTHER" id="PTHR45527:SF1">
    <property type="entry name" value="FATTY ACID SYNTHASE"/>
    <property type="match status" value="1"/>
</dbReference>
<dbReference type="InterPro" id="IPR006162">
    <property type="entry name" value="Ppantetheine_attach_site"/>
</dbReference>
<dbReference type="PROSITE" id="PS00012">
    <property type="entry name" value="PHOSPHOPANTETHEINE"/>
    <property type="match status" value="1"/>
</dbReference>
<evidence type="ECO:0000313" key="6">
    <source>
        <dbReference type="Proteomes" id="UP000542210"/>
    </source>
</evidence>
<dbReference type="GO" id="GO:0043041">
    <property type="term" value="P:amino acid activation for nonribosomal peptide biosynthetic process"/>
    <property type="evidence" value="ECO:0007669"/>
    <property type="project" value="TreeGrafter"/>
</dbReference>
<dbReference type="SUPFAM" id="SSF52777">
    <property type="entry name" value="CoA-dependent acyltransferases"/>
    <property type="match status" value="2"/>
</dbReference>
<dbReference type="InterPro" id="IPR036736">
    <property type="entry name" value="ACP-like_sf"/>
</dbReference>
<dbReference type="Gene3D" id="3.30.559.30">
    <property type="entry name" value="Nonribosomal peptide synthetase, condensation domain"/>
    <property type="match status" value="1"/>
</dbReference>
<dbReference type="InterPro" id="IPR009081">
    <property type="entry name" value="PP-bd_ACP"/>
</dbReference>
<keyword evidence="3" id="KW-0597">Phosphoprotein</keyword>
<dbReference type="InterPro" id="IPR020806">
    <property type="entry name" value="PKS_PP-bd"/>
</dbReference>
<dbReference type="SUPFAM" id="SSF56801">
    <property type="entry name" value="Acetyl-CoA synthetase-like"/>
    <property type="match status" value="1"/>
</dbReference>
<dbReference type="RefSeq" id="WP_184882875.1">
    <property type="nucleotide sequence ID" value="NZ_BOOV01000005.1"/>
</dbReference>
<gene>
    <name evidence="5" type="ORF">BJ982_004387</name>
</gene>
<dbReference type="GO" id="GO:0031177">
    <property type="term" value="F:phosphopantetheine binding"/>
    <property type="evidence" value="ECO:0007669"/>
    <property type="project" value="InterPro"/>
</dbReference>
<name>A0A7W7DCG3_9ACTN</name>
<organism evidence="5 6">
    <name type="scientific">Sphaerisporangium siamense</name>
    <dbReference type="NCBI Taxonomy" id="795645"/>
    <lineage>
        <taxon>Bacteria</taxon>
        <taxon>Bacillati</taxon>
        <taxon>Actinomycetota</taxon>
        <taxon>Actinomycetes</taxon>
        <taxon>Streptosporangiales</taxon>
        <taxon>Streptosporangiaceae</taxon>
        <taxon>Sphaerisporangium</taxon>
    </lineage>
</organism>
<comment type="cofactor">
    <cofactor evidence="1">
        <name>pantetheine 4'-phosphate</name>
        <dbReference type="ChEBI" id="CHEBI:47942"/>
    </cofactor>
</comment>
<dbReference type="GO" id="GO:0044550">
    <property type="term" value="P:secondary metabolite biosynthetic process"/>
    <property type="evidence" value="ECO:0007669"/>
    <property type="project" value="TreeGrafter"/>
</dbReference>
<dbReference type="InterPro" id="IPR042099">
    <property type="entry name" value="ANL_N_sf"/>
</dbReference>
<reference evidence="5 6" key="1">
    <citation type="submission" date="2020-08" db="EMBL/GenBank/DDBJ databases">
        <title>Sequencing the genomes of 1000 actinobacteria strains.</title>
        <authorList>
            <person name="Klenk H.-P."/>
        </authorList>
    </citation>
    <scope>NUCLEOTIDE SEQUENCE [LARGE SCALE GENOMIC DNA]</scope>
    <source>
        <strain evidence="5 6">DSM 45784</strain>
    </source>
</reference>
<sequence length="1082" mass="116975">MALFLCVLSFSRANVLLFAEVVNMVVDPAGFVLSGVSRPTSAGNVVELVVRAVAEHPAAVAVRDGDHVLTYAQLAGRAAGFGRMLREELGMGGMRVGLALQRGIPQQIAVLSVLAAGACYVPLDPALPAGRLEMMIEDAGLGLIVVDEAYAGPVGGCRTVVVPAVDAAGPELLGAWPADPGDTAYVLFTSGSTGRPKGVAMPHHPLVNLIEWQLRDSPAGPGDRTLQFAPIGFDVSFQEIFSTWGSGGELVLIGEEDRRDPGRVLELAHRYGVSRLFLPFAALQSIAEWAVAMPGPLPVLREIITAGEQPIITPALERFVEATGDPTLANQYGPTETHVVTRSLLRGRPQDWPRVPPLGSVVDNCSVYLLDDAMNPVPAGAEGEICLAGSALADGYVVDDERTRGRFIEVRGIGRVYRTGDFGVLEAGTLLYRGRRDDQVKVSGHRVEIGEVEAALSANRSVGQVAVVPVGHGATDRHLAAFVVPRAGSVLVVEEVRAAAARVLPPYAVPRRFEVLDSLPRTRSDKVDRRALAESLAPEGVQDAAVPADLRDAVRRVWQRVLGVVSVPDDAQYFDLGGDSLTAVRLVVELNRSLARRVSVGDLLMHPRFADFVEFVQGGAGRTRFQPQEIAPAASDGTWFGVAATQSHRMNREAWRARHDLPSISNVPMAYHLTGPLDTEALSQALQWAVIAHPALRLEVDPDGRRQRLTAWSPTLRVVAVTAGFDAQTAREQALSIIQRDAETPFARCGPAYDGLLRATLVRVSEREHYLFLNADHIVFDGWSIGALNDDLSRCYASLTRGETLPAPVPDDRFLRWARTEQAWLDEELAHALEEDWRRSPWAVADPAAVLLFPEPAPGPAEDFAAEELIRRRLGPEPTRTLQAVSRAMAQPMGSVVTALYAEAFARWSGRKEVALVSTFANRTVPDAERSVGFFANNIPVFLGNVHGLPLQELIRRSAQEVGRAAQREAVPLPFWFGTLLPGHRDLAGYARFLFLNVRGQDREGSGDLRLPGVTSTPVKIDIRLTPSFALGLRVGDNGDSISLELAFLPALVPRERAELLMREIEGAITRAACLLTTGAAR</sequence>
<dbReference type="GO" id="GO:0005737">
    <property type="term" value="C:cytoplasm"/>
    <property type="evidence" value="ECO:0007669"/>
    <property type="project" value="TreeGrafter"/>
</dbReference>
<dbReference type="Pfam" id="PF00550">
    <property type="entry name" value="PP-binding"/>
    <property type="match status" value="1"/>
</dbReference>
<dbReference type="Pfam" id="PF00501">
    <property type="entry name" value="AMP-binding"/>
    <property type="match status" value="1"/>
</dbReference>
<dbReference type="PANTHER" id="PTHR45527">
    <property type="entry name" value="NONRIBOSOMAL PEPTIDE SYNTHETASE"/>
    <property type="match status" value="1"/>
</dbReference>
<dbReference type="InterPro" id="IPR001242">
    <property type="entry name" value="Condensation_dom"/>
</dbReference>
<feature type="domain" description="Carrier" evidence="4">
    <location>
        <begin position="545"/>
        <end position="620"/>
    </location>
</feature>
<protein>
    <submittedName>
        <fullName evidence="5">Amino acid adenylation domain-containing protein</fullName>
    </submittedName>
</protein>
<dbReference type="InterPro" id="IPR025110">
    <property type="entry name" value="AMP-bd_C"/>
</dbReference>
<dbReference type="AlphaFoldDB" id="A0A7W7DCG3"/>
<dbReference type="Pfam" id="PF00668">
    <property type="entry name" value="Condensation"/>
    <property type="match status" value="1"/>
</dbReference>
<dbReference type="Proteomes" id="UP000542210">
    <property type="component" value="Unassembled WGS sequence"/>
</dbReference>
<dbReference type="SUPFAM" id="SSF47336">
    <property type="entry name" value="ACP-like"/>
    <property type="match status" value="1"/>
</dbReference>
<evidence type="ECO:0000256" key="2">
    <source>
        <dbReference type="ARBA" id="ARBA00022450"/>
    </source>
</evidence>
<evidence type="ECO:0000313" key="5">
    <source>
        <dbReference type="EMBL" id="MBB4702843.1"/>
    </source>
</evidence>
<dbReference type="InterPro" id="IPR010071">
    <property type="entry name" value="AA_adenyl_dom"/>
</dbReference>
<dbReference type="GO" id="GO:0008610">
    <property type="term" value="P:lipid biosynthetic process"/>
    <property type="evidence" value="ECO:0007669"/>
    <property type="project" value="UniProtKB-ARBA"/>
</dbReference>
<evidence type="ECO:0000256" key="3">
    <source>
        <dbReference type="ARBA" id="ARBA00022553"/>
    </source>
</evidence>
<proteinExistence type="predicted"/>
<dbReference type="Gene3D" id="3.30.559.10">
    <property type="entry name" value="Chloramphenicol acetyltransferase-like domain"/>
    <property type="match status" value="1"/>
</dbReference>
<evidence type="ECO:0000256" key="1">
    <source>
        <dbReference type="ARBA" id="ARBA00001957"/>
    </source>
</evidence>
<comment type="caution">
    <text evidence="5">The sequence shown here is derived from an EMBL/GenBank/DDBJ whole genome shotgun (WGS) entry which is preliminary data.</text>
</comment>